<dbReference type="Proteomes" id="UP000596661">
    <property type="component" value="Chromosome 1"/>
</dbReference>
<accession>A0A803QWP7</accession>
<name>A0A803QWP7_CANSA</name>
<reference evidence="1" key="2">
    <citation type="submission" date="2021-03" db="UniProtKB">
        <authorList>
            <consortium name="EnsemblPlants"/>
        </authorList>
    </citation>
    <scope>IDENTIFICATION</scope>
</reference>
<reference evidence="1" key="1">
    <citation type="submission" date="2018-11" db="EMBL/GenBank/DDBJ databases">
        <authorList>
            <person name="Grassa J C."/>
        </authorList>
    </citation>
    <scope>NUCLEOTIDE SEQUENCE [LARGE SCALE GENOMIC DNA]</scope>
</reference>
<keyword evidence="2" id="KW-1185">Reference proteome</keyword>
<evidence type="ECO:0000313" key="2">
    <source>
        <dbReference type="Proteomes" id="UP000596661"/>
    </source>
</evidence>
<dbReference type="EMBL" id="UZAU01000081">
    <property type="status" value="NOT_ANNOTATED_CDS"/>
    <property type="molecule type" value="Genomic_DNA"/>
</dbReference>
<organism evidence="1 2">
    <name type="scientific">Cannabis sativa</name>
    <name type="common">Hemp</name>
    <name type="synonym">Marijuana</name>
    <dbReference type="NCBI Taxonomy" id="3483"/>
    <lineage>
        <taxon>Eukaryota</taxon>
        <taxon>Viridiplantae</taxon>
        <taxon>Streptophyta</taxon>
        <taxon>Embryophyta</taxon>
        <taxon>Tracheophyta</taxon>
        <taxon>Spermatophyta</taxon>
        <taxon>Magnoliopsida</taxon>
        <taxon>eudicotyledons</taxon>
        <taxon>Gunneridae</taxon>
        <taxon>Pentapetalae</taxon>
        <taxon>rosids</taxon>
        <taxon>fabids</taxon>
        <taxon>Rosales</taxon>
        <taxon>Cannabaceae</taxon>
        <taxon>Cannabis</taxon>
    </lineage>
</organism>
<proteinExistence type="predicted"/>
<protein>
    <submittedName>
        <fullName evidence="1">Uncharacterized protein</fullName>
    </submittedName>
</protein>
<dbReference type="Gramene" id="novel_model_2328_5bd9a17a">
    <property type="protein sequence ID" value="cds.novel_model_2328_5bd9a17a"/>
    <property type="gene ID" value="novel_gene_1238_5bd9a17a"/>
</dbReference>
<dbReference type="AlphaFoldDB" id="A0A803QWP7"/>
<dbReference type="EnsemblPlants" id="novel_model_2328_5bd9a17a">
    <property type="protein sequence ID" value="cds.novel_model_2328_5bd9a17a"/>
    <property type="gene ID" value="novel_gene_1238_5bd9a17a"/>
</dbReference>
<evidence type="ECO:0000313" key="1">
    <source>
        <dbReference type="EnsemblPlants" id="cds.novel_model_2328_5bd9a17a"/>
    </source>
</evidence>
<sequence length="91" mass="10570">MDRKQLDKKHIKKIHIEGVKFQIWEKTKKKPKTNLGSNISTNISFFPRNVDNEISALFVEQTYIRSTMISILFLALFSTQSLHMLSRSVSS</sequence>